<name>A0ABD1CZ53_CULPP</name>
<protein>
    <submittedName>
        <fullName evidence="2">Uncharacterized protein</fullName>
    </submittedName>
</protein>
<evidence type="ECO:0000313" key="2">
    <source>
        <dbReference type="EMBL" id="KAL1382266.1"/>
    </source>
</evidence>
<sequence length="137" mass="15319">MKLPTLLLIGLVSPTWGCHPNALNYLISTVEHYAWHHTGVFTCVFYDMSPRRPFDNILGEVLRSPRLDHVVKLTFNGTQMDRDTLDEIPDSPSMVLIYPGTNVKVLERTVNLTGVSALSGLFNPATKVLVLSTNKHM</sequence>
<accession>A0ABD1CZ53</accession>
<feature type="signal peptide" evidence="1">
    <location>
        <begin position="1"/>
        <end position="17"/>
    </location>
</feature>
<dbReference type="Proteomes" id="UP001562425">
    <property type="component" value="Unassembled WGS sequence"/>
</dbReference>
<reference evidence="2 3" key="1">
    <citation type="submission" date="2024-05" db="EMBL/GenBank/DDBJ databases">
        <title>Culex pipiens pipiens assembly and annotation.</title>
        <authorList>
            <person name="Alout H."/>
            <person name="Durand T."/>
        </authorList>
    </citation>
    <scope>NUCLEOTIDE SEQUENCE [LARGE SCALE GENOMIC DNA]</scope>
    <source>
        <strain evidence="2">HA-2024</strain>
        <tissue evidence="2">Whole body</tissue>
    </source>
</reference>
<keyword evidence="1" id="KW-0732">Signal</keyword>
<feature type="non-terminal residue" evidence="2">
    <location>
        <position position="137"/>
    </location>
</feature>
<proteinExistence type="predicted"/>
<comment type="caution">
    <text evidence="2">The sequence shown here is derived from an EMBL/GenBank/DDBJ whole genome shotgun (WGS) entry which is preliminary data.</text>
</comment>
<keyword evidence="3" id="KW-1185">Reference proteome</keyword>
<organism evidence="2 3">
    <name type="scientific">Culex pipiens pipiens</name>
    <name type="common">Northern house mosquito</name>
    <dbReference type="NCBI Taxonomy" id="38569"/>
    <lineage>
        <taxon>Eukaryota</taxon>
        <taxon>Metazoa</taxon>
        <taxon>Ecdysozoa</taxon>
        <taxon>Arthropoda</taxon>
        <taxon>Hexapoda</taxon>
        <taxon>Insecta</taxon>
        <taxon>Pterygota</taxon>
        <taxon>Neoptera</taxon>
        <taxon>Endopterygota</taxon>
        <taxon>Diptera</taxon>
        <taxon>Nematocera</taxon>
        <taxon>Culicoidea</taxon>
        <taxon>Culicidae</taxon>
        <taxon>Culicinae</taxon>
        <taxon>Culicini</taxon>
        <taxon>Culex</taxon>
        <taxon>Culex</taxon>
    </lineage>
</organism>
<dbReference type="AlphaFoldDB" id="A0ABD1CZ53"/>
<evidence type="ECO:0000313" key="3">
    <source>
        <dbReference type="Proteomes" id="UP001562425"/>
    </source>
</evidence>
<gene>
    <name evidence="2" type="ORF">pipiens_013264</name>
</gene>
<feature type="chain" id="PRO_5044868244" evidence="1">
    <location>
        <begin position="18"/>
        <end position="137"/>
    </location>
</feature>
<evidence type="ECO:0000256" key="1">
    <source>
        <dbReference type="SAM" id="SignalP"/>
    </source>
</evidence>
<dbReference type="EMBL" id="JBEHCU010008504">
    <property type="protein sequence ID" value="KAL1382266.1"/>
    <property type="molecule type" value="Genomic_DNA"/>
</dbReference>